<dbReference type="EMBL" id="OZ021743">
    <property type="protein sequence ID" value="CAK9328684.1"/>
    <property type="molecule type" value="Genomic_DNA"/>
</dbReference>
<evidence type="ECO:0000313" key="3">
    <source>
        <dbReference type="Proteomes" id="UP001642487"/>
    </source>
</evidence>
<name>A0ABP0Z7C0_9ROSI</name>
<evidence type="ECO:0000313" key="2">
    <source>
        <dbReference type="EMBL" id="CAK9328684.1"/>
    </source>
</evidence>
<organism evidence="2 3">
    <name type="scientific">Citrullus colocynthis</name>
    <name type="common">colocynth</name>
    <dbReference type="NCBI Taxonomy" id="252529"/>
    <lineage>
        <taxon>Eukaryota</taxon>
        <taxon>Viridiplantae</taxon>
        <taxon>Streptophyta</taxon>
        <taxon>Embryophyta</taxon>
        <taxon>Tracheophyta</taxon>
        <taxon>Spermatophyta</taxon>
        <taxon>Magnoliopsida</taxon>
        <taxon>eudicotyledons</taxon>
        <taxon>Gunneridae</taxon>
        <taxon>Pentapetalae</taxon>
        <taxon>rosids</taxon>
        <taxon>fabids</taxon>
        <taxon>Cucurbitales</taxon>
        <taxon>Cucurbitaceae</taxon>
        <taxon>Benincaseae</taxon>
        <taxon>Citrullus</taxon>
    </lineage>
</organism>
<gene>
    <name evidence="2" type="ORF">CITCOLO1_LOCUS21107</name>
</gene>
<proteinExistence type="predicted"/>
<keyword evidence="3" id="KW-1185">Reference proteome</keyword>
<evidence type="ECO:0000256" key="1">
    <source>
        <dbReference type="SAM" id="MobiDB-lite"/>
    </source>
</evidence>
<feature type="region of interest" description="Disordered" evidence="1">
    <location>
        <begin position="1"/>
        <end position="22"/>
    </location>
</feature>
<protein>
    <submittedName>
        <fullName evidence="2">Uncharacterized protein</fullName>
    </submittedName>
</protein>
<reference evidence="2 3" key="1">
    <citation type="submission" date="2024-03" db="EMBL/GenBank/DDBJ databases">
        <authorList>
            <person name="Gkanogiannis A."/>
            <person name="Becerra Lopez-Lavalle L."/>
        </authorList>
    </citation>
    <scope>NUCLEOTIDE SEQUENCE [LARGE SCALE GENOMIC DNA]</scope>
</reference>
<dbReference type="Proteomes" id="UP001642487">
    <property type="component" value="Chromosome 9"/>
</dbReference>
<accession>A0ABP0Z7C0</accession>
<sequence length="128" mass="14606">MDGGEFDYKEKGVVKEGPKPAGDEVKVEYSDVEHQMFDEMSFPVRQFSFVKVLPLESPNVDAMIKEAEATIEKMNQDQVLLAQKIRKRVMDSDDVGAKLSMINSNDTMDSPQIGTERDWISCIYHWTN</sequence>